<keyword evidence="1" id="KW-0560">Oxidoreductase</keyword>
<protein>
    <submittedName>
        <fullName evidence="3">L-proline dehydrogenase</fullName>
    </submittedName>
</protein>
<dbReference type="SUPFAM" id="SSF51730">
    <property type="entry name" value="FAD-linked oxidoreductase"/>
    <property type="match status" value="1"/>
</dbReference>
<dbReference type="Pfam" id="PF01619">
    <property type="entry name" value="Pro_dh"/>
    <property type="match status" value="1"/>
</dbReference>
<dbReference type="Gene3D" id="3.20.20.220">
    <property type="match status" value="1"/>
</dbReference>
<dbReference type="AlphaFoldDB" id="A0A1I5HNE4"/>
<accession>A0A1I5HNE4</accession>
<dbReference type="InterPro" id="IPR002872">
    <property type="entry name" value="Proline_DH_dom"/>
</dbReference>
<dbReference type="GO" id="GO:0006562">
    <property type="term" value="P:L-proline catabolic process"/>
    <property type="evidence" value="ECO:0007669"/>
    <property type="project" value="UniProtKB-ARBA"/>
</dbReference>
<dbReference type="EMBL" id="FOWE01000010">
    <property type="protein sequence ID" value="SFO49773.1"/>
    <property type="molecule type" value="Genomic_DNA"/>
</dbReference>
<evidence type="ECO:0000313" key="4">
    <source>
        <dbReference type="Proteomes" id="UP000183642"/>
    </source>
</evidence>
<proteinExistence type="predicted"/>
<keyword evidence="4" id="KW-1185">Reference proteome</keyword>
<dbReference type="OrthoDB" id="9773461at2"/>
<evidence type="ECO:0000256" key="1">
    <source>
        <dbReference type="ARBA" id="ARBA00023002"/>
    </source>
</evidence>
<evidence type="ECO:0000313" key="3">
    <source>
        <dbReference type="EMBL" id="SFO49773.1"/>
    </source>
</evidence>
<organism evidence="3 4">
    <name type="scientific">Geodermatophilus obscurus</name>
    <dbReference type="NCBI Taxonomy" id="1861"/>
    <lineage>
        <taxon>Bacteria</taxon>
        <taxon>Bacillati</taxon>
        <taxon>Actinomycetota</taxon>
        <taxon>Actinomycetes</taxon>
        <taxon>Geodermatophilales</taxon>
        <taxon>Geodermatophilaceae</taxon>
        <taxon>Geodermatophilus</taxon>
    </lineage>
</organism>
<feature type="domain" description="Proline dehydrogenase" evidence="2">
    <location>
        <begin position="53"/>
        <end position="289"/>
    </location>
</feature>
<evidence type="ECO:0000259" key="2">
    <source>
        <dbReference type="Pfam" id="PF01619"/>
    </source>
</evidence>
<dbReference type="GO" id="GO:0004657">
    <property type="term" value="F:proline dehydrogenase activity"/>
    <property type="evidence" value="ECO:0007669"/>
    <property type="project" value="UniProtKB-ARBA"/>
</dbReference>
<dbReference type="RefSeq" id="WP_075015140.1">
    <property type="nucleotide sequence ID" value="NZ_FOWE01000010.1"/>
</dbReference>
<reference evidence="4" key="1">
    <citation type="submission" date="2016-10" db="EMBL/GenBank/DDBJ databases">
        <authorList>
            <person name="Varghese N."/>
            <person name="Submissions S."/>
        </authorList>
    </citation>
    <scope>NUCLEOTIDE SEQUENCE [LARGE SCALE GENOMIC DNA]</scope>
    <source>
        <strain evidence="4">DSM 43161</strain>
    </source>
</reference>
<dbReference type="Proteomes" id="UP000183642">
    <property type="component" value="Unassembled WGS sequence"/>
</dbReference>
<sequence>MGVDRAVLFRLATSTRFERTVRALPGGERLAGRAASRYVAGRGRAGALAVTGRLLSAGRGVSVDLFGERVTDVGTAEAVAAEYRSLAAALPAPPADVWLSVDLSHLALDADPAGTADRLASIAAALPPGRRVQVGAEDAVRTDAVLGCVLGVAGRGHADRLGATVQANLLRSPGNADALVAAGVHVRLVKGAYVERAGVHRYGEPTDVAYLRLGARLAGQGAAWSMATHDGRLREALLLAGGPVTVEQLLGVRPDVLDDLAGRGVPTRVYVPYGADWFRYWMRRLAESRGA</sequence>
<dbReference type="InterPro" id="IPR029041">
    <property type="entry name" value="FAD-linked_oxidoreductase-like"/>
</dbReference>
<gene>
    <name evidence="3" type="ORF">SAMN05660359_03852</name>
</gene>
<name>A0A1I5HNE4_9ACTN</name>